<dbReference type="SUPFAM" id="SSF88946">
    <property type="entry name" value="Sigma2 domain of RNA polymerase sigma factors"/>
    <property type="match status" value="1"/>
</dbReference>
<keyword evidence="6" id="KW-0175">Coiled coil</keyword>
<dbReference type="InterPro" id="IPR013249">
    <property type="entry name" value="RNA_pol_sigma70_r4_t2"/>
</dbReference>
<reference evidence="9 10" key="1">
    <citation type="journal article" date="2011" name="J. Bacteriol.">
        <title>Genome sequence of 'Pedosphaera parvula' Ellin514, an aerobic Verrucomicrobial isolate from pasture soil.</title>
        <authorList>
            <person name="Kant R."/>
            <person name="van Passel M.W."/>
            <person name="Sangwan P."/>
            <person name="Palva A."/>
            <person name="Lucas S."/>
            <person name="Copeland A."/>
            <person name="Lapidus A."/>
            <person name="Glavina Del Rio T."/>
            <person name="Dalin E."/>
            <person name="Tice H."/>
            <person name="Bruce D."/>
            <person name="Goodwin L."/>
            <person name="Pitluck S."/>
            <person name="Chertkov O."/>
            <person name="Larimer F.W."/>
            <person name="Land M.L."/>
            <person name="Hauser L."/>
            <person name="Brettin T.S."/>
            <person name="Detter J.C."/>
            <person name="Han S."/>
            <person name="de Vos W.M."/>
            <person name="Janssen P.H."/>
            <person name="Smidt H."/>
        </authorList>
    </citation>
    <scope>NUCLEOTIDE SEQUENCE [LARGE SCALE GENOMIC DNA]</scope>
    <source>
        <strain evidence="9 10">Ellin514</strain>
    </source>
</reference>
<dbReference type="Pfam" id="PF04542">
    <property type="entry name" value="Sigma70_r2"/>
    <property type="match status" value="1"/>
</dbReference>
<comment type="caution">
    <text evidence="9">The sequence shown here is derived from an EMBL/GenBank/DDBJ whole genome shotgun (WGS) entry which is preliminary data.</text>
</comment>
<dbReference type="InterPro" id="IPR039425">
    <property type="entry name" value="RNA_pol_sigma-70-like"/>
</dbReference>
<evidence type="ECO:0000256" key="6">
    <source>
        <dbReference type="SAM" id="Coils"/>
    </source>
</evidence>
<dbReference type="NCBIfam" id="TIGR02937">
    <property type="entry name" value="sigma70-ECF"/>
    <property type="match status" value="1"/>
</dbReference>
<sequence>MNDQTDGQLLRVYAEHSTDSVFAELVRRHLDFVYSAALRMVCDAHLAEDVTQSVFVALANNAARLTNRANLCGWLHQTAQNIAAQTVRTIERRRAREREAATMNQLLSSASEISWEQIAPHLDAALGELGEPDRDALFLRYFKNYDLRTVGTTFGISDDAAQKRVSRALERLRAFLAKRGVTVGAGGLALVISANAVQAAPVGLAVTITATAIAGTAVFTSTAIATTTTIAMTTIQKAFVTATVAVLAGAGIYEARQASHRQDEVQALHQSQGSLINQLEQLRNQYKTATNAQSLSRDQFNELLRLRGEVGNLRSKAKEAEMQREENQRIRSAQASGQNFDDANQPKPGAQQIIDKASWAFVGYASPEDAFQSATWAMTKGDLKTLLNSATPEAQKQMVKDWEGKSENELVEQNVNGMTNVTGYRVLGKIAISEDEVHLLVHTEGEDLTPTFIMQKIGAEWKIANRVKYTPF</sequence>
<dbReference type="GO" id="GO:0006352">
    <property type="term" value="P:DNA-templated transcription initiation"/>
    <property type="evidence" value="ECO:0007669"/>
    <property type="project" value="InterPro"/>
</dbReference>
<dbReference type="InterPro" id="IPR036388">
    <property type="entry name" value="WH-like_DNA-bd_sf"/>
</dbReference>
<dbReference type="PANTHER" id="PTHR43133">
    <property type="entry name" value="RNA POLYMERASE ECF-TYPE SIGMA FACTO"/>
    <property type="match status" value="1"/>
</dbReference>
<protein>
    <submittedName>
        <fullName evidence="9">RNA polymerase, sigma-24 subunit, ECF subfamily</fullName>
    </submittedName>
</protein>
<dbReference type="Pfam" id="PF08281">
    <property type="entry name" value="Sigma70_r4_2"/>
    <property type="match status" value="1"/>
</dbReference>
<evidence type="ECO:0000313" key="9">
    <source>
        <dbReference type="EMBL" id="EEF59602.1"/>
    </source>
</evidence>
<keyword evidence="5" id="KW-0804">Transcription</keyword>
<dbReference type="OrthoDB" id="192873at2"/>
<name>B9XKM5_PEDPL</name>
<dbReference type="InterPro" id="IPR007627">
    <property type="entry name" value="RNA_pol_sigma70_r2"/>
</dbReference>
<evidence type="ECO:0000256" key="2">
    <source>
        <dbReference type="ARBA" id="ARBA00023015"/>
    </source>
</evidence>
<evidence type="ECO:0000259" key="7">
    <source>
        <dbReference type="Pfam" id="PF04542"/>
    </source>
</evidence>
<dbReference type="GO" id="GO:0003677">
    <property type="term" value="F:DNA binding"/>
    <property type="evidence" value="ECO:0007669"/>
    <property type="project" value="UniProtKB-KW"/>
</dbReference>
<evidence type="ECO:0000256" key="4">
    <source>
        <dbReference type="ARBA" id="ARBA00023125"/>
    </source>
</evidence>
<organism evidence="9 10">
    <name type="scientific">Pedosphaera parvula (strain Ellin514)</name>
    <dbReference type="NCBI Taxonomy" id="320771"/>
    <lineage>
        <taxon>Bacteria</taxon>
        <taxon>Pseudomonadati</taxon>
        <taxon>Verrucomicrobiota</taxon>
        <taxon>Pedosphaerae</taxon>
        <taxon>Pedosphaerales</taxon>
        <taxon>Pedosphaeraceae</taxon>
        <taxon>Pedosphaera</taxon>
    </lineage>
</organism>
<keyword evidence="3" id="KW-0731">Sigma factor</keyword>
<feature type="domain" description="RNA polymerase sigma-70 region 2" evidence="7">
    <location>
        <begin position="25"/>
        <end position="89"/>
    </location>
</feature>
<dbReference type="PANTHER" id="PTHR43133:SF8">
    <property type="entry name" value="RNA POLYMERASE SIGMA FACTOR HI_1459-RELATED"/>
    <property type="match status" value="1"/>
</dbReference>
<comment type="similarity">
    <text evidence="1">Belongs to the sigma-70 factor family. ECF subfamily.</text>
</comment>
<dbReference type="SUPFAM" id="SSF88659">
    <property type="entry name" value="Sigma3 and sigma4 domains of RNA polymerase sigma factors"/>
    <property type="match status" value="1"/>
</dbReference>
<evidence type="ECO:0000256" key="1">
    <source>
        <dbReference type="ARBA" id="ARBA00010641"/>
    </source>
</evidence>
<dbReference type="STRING" id="320771.Cflav_PD2509"/>
<evidence type="ECO:0000259" key="8">
    <source>
        <dbReference type="Pfam" id="PF08281"/>
    </source>
</evidence>
<accession>B9XKM5</accession>
<dbReference type="AlphaFoldDB" id="B9XKM5"/>
<evidence type="ECO:0000313" key="10">
    <source>
        <dbReference type="Proteomes" id="UP000003688"/>
    </source>
</evidence>
<evidence type="ECO:0000256" key="5">
    <source>
        <dbReference type="ARBA" id="ARBA00023163"/>
    </source>
</evidence>
<dbReference type="Gene3D" id="1.10.1740.10">
    <property type="match status" value="1"/>
</dbReference>
<proteinExistence type="inferred from homology"/>
<dbReference type="RefSeq" id="WP_007416445.1">
    <property type="nucleotide sequence ID" value="NZ_ABOX02000026.1"/>
</dbReference>
<dbReference type="GO" id="GO:0016987">
    <property type="term" value="F:sigma factor activity"/>
    <property type="evidence" value="ECO:0007669"/>
    <property type="project" value="UniProtKB-KW"/>
</dbReference>
<keyword evidence="2" id="KW-0805">Transcription regulation</keyword>
<keyword evidence="10" id="KW-1185">Reference proteome</keyword>
<dbReference type="InterPro" id="IPR014284">
    <property type="entry name" value="RNA_pol_sigma-70_dom"/>
</dbReference>
<dbReference type="InterPro" id="IPR013324">
    <property type="entry name" value="RNA_pol_sigma_r3/r4-like"/>
</dbReference>
<dbReference type="InterPro" id="IPR013325">
    <property type="entry name" value="RNA_pol_sigma_r2"/>
</dbReference>
<dbReference type="Gene3D" id="1.10.10.10">
    <property type="entry name" value="Winged helix-like DNA-binding domain superfamily/Winged helix DNA-binding domain"/>
    <property type="match status" value="1"/>
</dbReference>
<dbReference type="Proteomes" id="UP000003688">
    <property type="component" value="Unassembled WGS sequence"/>
</dbReference>
<feature type="domain" description="RNA polymerase sigma factor 70 region 4 type 2" evidence="8">
    <location>
        <begin position="122"/>
        <end position="172"/>
    </location>
</feature>
<evidence type="ECO:0000256" key="3">
    <source>
        <dbReference type="ARBA" id="ARBA00023082"/>
    </source>
</evidence>
<gene>
    <name evidence="9" type="ORF">Cflav_PD2509</name>
</gene>
<feature type="coiled-coil region" evidence="6">
    <location>
        <begin position="265"/>
        <end position="323"/>
    </location>
</feature>
<keyword evidence="4" id="KW-0238">DNA-binding</keyword>
<dbReference type="EMBL" id="ABOX02000026">
    <property type="protein sequence ID" value="EEF59602.1"/>
    <property type="molecule type" value="Genomic_DNA"/>
</dbReference>